<dbReference type="Gene3D" id="1.10.150.20">
    <property type="entry name" value="5' to 3' exonuclease, C-terminal subdomain"/>
    <property type="match status" value="2"/>
</dbReference>
<comment type="caution">
    <text evidence="18">The sequence shown here is derived from an EMBL/GenBank/DDBJ whole genome shotgun (WGS) entry which is preliminary data.</text>
</comment>
<dbReference type="InterPro" id="IPR002298">
    <property type="entry name" value="DNA_polymerase_A"/>
</dbReference>
<evidence type="ECO:0000256" key="7">
    <source>
        <dbReference type="ARBA" id="ARBA00022801"/>
    </source>
</evidence>
<evidence type="ECO:0000256" key="1">
    <source>
        <dbReference type="ARBA" id="ARBA00007705"/>
    </source>
</evidence>
<dbReference type="GO" id="GO:0006261">
    <property type="term" value="P:DNA-templated DNA replication"/>
    <property type="evidence" value="ECO:0007669"/>
    <property type="project" value="UniProtKB-UniRule"/>
</dbReference>
<evidence type="ECO:0000256" key="4">
    <source>
        <dbReference type="ARBA" id="ARBA00022705"/>
    </source>
</evidence>
<dbReference type="InterPro" id="IPR001098">
    <property type="entry name" value="DNA-dir_DNA_pol_A_palm_dom"/>
</dbReference>
<dbReference type="CDD" id="cd09898">
    <property type="entry name" value="H3TH_53EXO"/>
    <property type="match status" value="1"/>
</dbReference>
<evidence type="ECO:0000256" key="8">
    <source>
        <dbReference type="ARBA" id="ARBA00022839"/>
    </source>
</evidence>
<evidence type="ECO:0000256" key="9">
    <source>
        <dbReference type="ARBA" id="ARBA00022932"/>
    </source>
</evidence>
<keyword evidence="3 15" id="KW-0548">Nucleotidyltransferase</keyword>
<dbReference type="Pfam" id="PF02739">
    <property type="entry name" value="5_3_exonuc_N"/>
    <property type="match status" value="1"/>
</dbReference>
<dbReference type="SUPFAM" id="SSF88723">
    <property type="entry name" value="PIN domain-like"/>
    <property type="match status" value="1"/>
</dbReference>
<dbReference type="Pfam" id="PF01367">
    <property type="entry name" value="5_3_exonuc"/>
    <property type="match status" value="1"/>
</dbReference>
<comment type="catalytic activity">
    <reaction evidence="12 15">
        <text>DNA(n) + a 2'-deoxyribonucleoside 5'-triphosphate = DNA(n+1) + diphosphate</text>
        <dbReference type="Rhea" id="RHEA:22508"/>
        <dbReference type="Rhea" id="RHEA-COMP:17339"/>
        <dbReference type="Rhea" id="RHEA-COMP:17340"/>
        <dbReference type="ChEBI" id="CHEBI:33019"/>
        <dbReference type="ChEBI" id="CHEBI:61560"/>
        <dbReference type="ChEBI" id="CHEBI:173112"/>
        <dbReference type="EC" id="2.7.7.7"/>
    </reaction>
</comment>
<comment type="function">
    <text evidence="15">In addition to polymerase activity, this DNA polymerase exhibits 5'-3' exonuclease activity.</text>
</comment>
<dbReference type="Gene3D" id="3.40.50.1010">
    <property type="entry name" value="5'-nuclease"/>
    <property type="match status" value="1"/>
</dbReference>
<evidence type="ECO:0000256" key="2">
    <source>
        <dbReference type="ARBA" id="ARBA00022679"/>
    </source>
</evidence>
<dbReference type="PROSITE" id="PS00447">
    <property type="entry name" value="DNA_POLYMERASE_A"/>
    <property type="match status" value="1"/>
</dbReference>
<keyword evidence="10 15" id="KW-0238">DNA-binding</keyword>
<evidence type="ECO:0000259" key="17">
    <source>
        <dbReference type="SMART" id="SM00482"/>
    </source>
</evidence>
<dbReference type="InterPro" id="IPR008918">
    <property type="entry name" value="HhH2"/>
</dbReference>
<dbReference type="SMART" id="SM00482">
    <property type="entry name" value="POLAc"/>
    <property type="match status" value="1"/>
</dbReference>
<protein>
    <recommendedName>
        <fullName evidence="14 15">DNA polymerase I</fullName>
        <ecNumber evidence="14 15">2.7.7.7</ecNumber>
    </recommendedName>
</protein>
<dbReference type="SUPFAM" id="SSF56672">
    <property type="entry name" value="DNA/RNA polymerases"/>
    <property type="match status" value="1"/>
</dbReference>
<dbReference type="InterPro" id="IPR018320">
    <property type="entry name" value="DNA_polymerase_1"/>
</dbReference>
<dbReference type="EMBL" id="PNGC01000001">
    <property type="protein sequence ID" value="PMB90891.1"/>
    <property type="molecule type" value="Genomic_DNA"/>
</dbReference>
<keyword evidence="11 15" id="KW-0234">DNA repair</keyword>
<comment type="similarity">
    <text evidence="1 15">Belongs to the DNA polymerase type-A family.</text>
</comment>
<keyword evidence="8 15" id="KW-0269">Exonuclease</keyword>
<dbReference type="InterPro" id="IPR036279">
    <property type="entry name" value="5-3_exonuclease_C_sf"/>
</dbReference>
<sequence>MADKKTLLVIDGHSAAFRAFYALDPANFRTQEGQYTNAVFGFLRMLVKMLQEEQPDYLAVAFDVSRHSFRTDEYPEYKAGRKPTPPEFSGQVELIKEALAHLGITTLEQENIEADDILATLASRGSAAGIQVLVASGDRDTFQLSNEQVTVLYPSRSITDLKRMTPGAIEEKYGVPPHRYPEIAALVGEKADNLPGVPGVGEKTAASWINKYDGLEGVIAHAADIGGKRGEDLRAHLEDVKRNRKLNALLTDLDLGVEVTELTFGKADAAKLEKLLDKLEIGQGTRQVLASIPAFALAAKPAEKRPEVKHIAPEKIANWIAELKGSVGVIVEGVTTPGSGEATQVTLASQNEAALISLIEDDVATVAALRQWLQDPKESIFHNWKSAWHALKGAGIKLGLPSWDSEIGGYLLDPSARSYDIEVLSGKILGHPLVVAEEEAGGQTALDFSGTANTKTAQIAAALPEIASGEKARLATGRTEHLWLEMERPIAEILARMEDTGIALSDQVLGDLENDLRRQTEDAMQAARREVNRPELNLSSPKQLQEVLFDQLGMPKTKKTRTGYTTNADALEWLFSKTQHPFLQYLLAHRDSIKLLQTVEGLQKAVQADGRIHTTFKQTVTATGRLSSADPNLQNIPVRSETGQRIREAFVRGAGFENLMSVDYSQIEMRVMAHMSGDQDLIAAIRTGEDLHRTMAAMIFGIPAEQVDDQMRSQVKATSYGLAYGLSAYGLANQLRIGQKEAEKLMESYFQRFGKVRSYLQQIVEEARERGYTETLQGRRRQLPDLRSSNHTLRRMAERAALNAPIQGTAADLMKQAMIRVDQELKEQKLSSRVLLQIHDELILEVAPGEETQLRALVEEAMCHAAELAVPLVVGIGVGENWRSAAH</sequence>
<dbReference type="SUPFAM" id="SSF47807">
    <property type="entry name" value="5' to 3' exonuclease, C-terminal subdomain"/>
    <property type="match status" value="1"/>
</dbReference>
<dbReference type="NCBIfam" id="NF004397">
    <property type="entry name" value="PRK05755.1"/>
    <property type="match status" value="1"/>
</dbReference>
<keyword evidence="2 15" id="KW-0808">Transferase</keyword>
<dbReference type="SMART" id="SM00475">
    <property type="entry name" value="53EXOc"/>
    <property type="match status" value="1"/>
</dbReference>
<feature type="domain" description="5'-3' exonuclease" evidence="16">
    <location>
        <begin position="4"/>
        <end position="265"/>
    </location>
</feature>
<evidence type="ECO:0000313" key="21">
    <source>
        <dbReference type="Proteomes" id="UP000243201"/>
    </source>
</evidence>
<dbReference type="InterPro" id="IPR036397">
    <property type="entry name" value="RNaseH_sf"/>
</dbReference>
<dbReference type="EMBL" id="LSDN01000019">
    <property type="protein sequence ID" value="KXB80038.1"/>
    <property type="molecule type" value="Genomic_DNA"/>
</dbReference>
<dbReference type="Proteomes" id="UP000070572">
    <property type="component" value="Unassembled WGS sequence"/>
</dbReference>
<dbReference type="PANTHER" id="PTHR10133">
    <property type="entry name" value="DNA POLYMERASE I"/>
    <property type="match status" value="1"/>
</dbReference>
<dbReference type="InterPro" id="IPR019760">
    <property type="entry name" value="DNA-dir_DNA_pol_A_CS"/>
</dbReference>
<evidence type="ECO:0000313" key="19">
    <source>
        <dbReference type="EMBL" id="PMB90891.1"/>
    </source>
</evidence>
<dbReference type="InterPro" id="IPR012337">
    <property type="entry name" value="RNaseH-like_sf"/>
</dbReference>
<dbReference type="EC" id="2.7.7.7" evidence="14 15"/>
<evidence type="ECO:0000256" key="14">
    <source>
        <dbReference type="NCBIfam" id="TIGR00593"/>
    </source>
</evidence>
<evidence type="ECO:0000256" key="13">
    <source>
        <dbReference type="ARBA" id="ARBA00053603"/>
    </source>
</evidence>
<dbReference type="AlphaFoldDB" id="A0AB34WYL8"/>
<keyword evidence="21" id="KW-1185">Reference proteome</keyword>
<dbReference type="Proteomes" id="UP000243201">
    <property type="component" value="Unassembled WGS sequence"/>
</dbReference>
<evidence type="ECO:0000313" key="18">
    <source>
        <dbReference type="EMBL" id="KXB80038.1"/>
    </source>
</evidence>
<feature type="domain" description="DNA-directed DNA polymerase family A palm" evidence="17">
    <location>
        <begin position="643"/>
        <end position="850"/>
    </location>
</feature>
<evidence type="ECO:0000313" key="20">
    <source>
        <dbReference type="Proteomes" id="UP000070572"/>
    </source>
</evidence>
<proteinExistence type="inferred from homology"/>
<evidence type="ECO:0000256" key="5">
    <source>
        <dbReference type="ARBA" id="ARBA00022722"/>
    </source>
</evidence>
<keyword evidence="4 15" id="KW-0235">DNA replication</keyword>
<name>A0AB34WYL8_9ACTO</name>
<evidence type="ECO:0000256" key="12">
    <source>
        <dbReference type="ARBA" id="ARBA00049244"/>
    </source>
</evidence>
<dbReference type="FunFam" id="1.10.150.20:FF:000003">
    <property type="entry name" value="DNA polymerase I"/>
    <property type="match status" value="1"/>
</dbReference>
<organism evidence="18 20">
    <name type="scientific">Varibaculum cambriense</name>
    <dbReference type="NCBI Taxonomy" id="184870"/>
    <lineage>
        <taxon>Bacteria</taxon>
        <taxon>Bacillati</taxon>
        <taxon>Actinomycetota</taxon>
        <taxon>Actinomycetes</taxon>
        <taxon>Actinomycetales</taxon>
        <taxon>Actinomycetaceae</taxon>
        <taxon>Varibaculum</taxon>
    </lineage>
</organism>
<dbReference type="NCBIfam" id="TIGR00593">
    <property type="entry name" value="pola"/>
    <property type="match status" value="1"/>
</dbReference>
<dbReference type="CDD" id="cd09859">
    <property type="entry name" value="PIN_53EXO"/>
    <property type="match status" value="1"/>
</dbReference>
<keyword evidence="7 15" id="KW-0378">Hydrolase</keyword>
<dbReference type="GO" id="GO:0003887">
    <property type="term" value="F:DNA-directed DNA polymerase activity"/>
    <property type="evidence" value="ECO:0007669"/>
    <property type="project" value="UniProtKB-UniRule"/>
</dbReference>
<reference evidence="19 21" key="2">
    <citation type="submission" date="2017-09" db="EMBL/GenBank/DDBJ databases">
        <title>Bacterial strain isolated from the female urinary microbiota.</title>
        <authorList>
            <person name="Thomas-White K."/>
            <person name="Kumar N."/>
            <person name="Forster S."/>
            <person name="Putonti C."/>
            <person name="Lawley T."/>
            <person name="Wolfe A.J."/>
        </authorList>
    </citation>
    <scope>NUCLEOTIDE SEQUENCE [LARGE SCALE GENOMIC DNA]</scope>
    <source>
        <strain evidence="19 21">UMB0744</strain>
    </source>
</reference>
<dbReference type="InterPro" id="IPR029060">
    <property type="entry name" value="PIN-like_dom_sf"/>
</dbReference>
<dbReference type="SMART" id="SM00279">
    <property type="entry name" value="HhH2"/>
    <property type="match status" value="1"/>
</dbReference>
<dbReference type="InterPro" id="IPR020045">
    <property type="entry name" value="DNA_polI_H3TH"/>
</dbReference>
<dbReference type="GO" id="GO:0006302">
    <property type="term" value="P:double-strand break repair"/>
    <property type="evidence" value="ECO:0007669"/>
    <property type="project" value="TreeGrafter"/>
</dbReference>
<dbReference type="FunFam" id="1.10.150.20:FF:000002">
    <property type="entry name" value="DNA polymerase I"/>
    <property type="match status" value="1"/>
</dbReference>
<dbReference type="SUPFAM" id="SSF53098">
    <property type="entry name" value="Ribonuclease H-like"/>
    <property type="match status" value="1"/>
</dbReference>
<evidence type="ECO:0000259" key="16">
    <source>
        <dbReference type="SMART" id="SM00475"/>
    </source>
</evidence>
<keyword evidence="5" id="KW-0540">Nuclease</keyword>
<dbReference type="Gene3D" id="3.30.420.10">
    <property type="entry name" value="Ribonuclease H-like superfamily/Ribonuclease H"/>
    <property type="match status" value="1"/>
</dbReference>
<dbReference type="FunFam" id="3.40.50.1010:FF:000001">
    <property type="entry name" value="DNA polymerase I"/>
    <property type="match status" value="1"/>
</dbReference>
<comment type="function">
    <text evidence="13">In addition to polymerase activity, this DNA polymerase exhibits 3'-5' and 5'-3' exonuclease activity.</text>
</comment>
<evidence type="ECO:0000256" key="10">
    <source>
        <dbReference type="ARBA" id="ARBA00023125"/>
    </source>
</evidence>
<evidence type="ECO:0000256" key="11">
    <source>
        <dbReference type="ARBA" id="ARBA00023204"/>
    </source>
</evidence>
<dbReference type="Gene3D" id="1.20.1060.10">
    <property type="entry name" value="Taq DNA Polymerase, Chain T, domain 4"/>
    <property type="match status" value="1"/>
</dbReference>
<dbReference type="CDD" id="cd08637">
    <property type="entry name" value="DNA_pol_A_pol_I_C"/>
    <property type="match status" value="1"/>
</dbReference>
<dbReference type="PANTHER" id="PTHR10133:SF27">
    <property type="entry name" value="DNA POLYMERASE NU"/>
    <property type="match status" value="1"/>
</dbReference>
<dbReference type="PRINTS" id="PR00868">
    <property type="entry name" value="DNAPOLI"/>
</dbReference>
<dbReference type="InterPro" id="IPR020046">
    <property type="entry name" value="5-3_exonucl_a-hlix_arch_N"/>
</dbReference>
<dbReference type="Gene3D" id="3.30.70.370">
    <property type="match status" value="1"/>
</dbReference>
<dbReference type="CDD" id="cd06140">
    <property type="entry name" value="DNA_polA_I_Bacillus_like_exo"/>
    <property type="match status" value="1"/>
</dbReference>
<keyword evidence="6 15" id="KW-0227">DNA damage</keyword>
<keyword evidence="9 15" id="KW-0239">DNA-directed DNA polymerase</keyword>
<evidence type="ECO:0000256" key="3">
    <source>
        <dbReference type="ARBA" id="ARBA00022695"/>
    </source>
</evidence>
<evidence type="ECO:0000256" key="15">
    <source>
        <dbReference type="RuleBase" id="RU004460"/>
    </source>
</evidence>
<dbReference type="Pfam" id="PF00476">
    <property type="entry name" value="DNA_pol_A"/>
    <property type="match status" value="1"/>
</dbReference>
<dbReference type="InterPro" id="IPR002421">
    <property type="entry name" value="5-3_exonuclease"/>
</dbReference>
<dbReference type="RefSeq" id="WP_060920672.1">
    <property type="nucleotide sequence ID" value="NZ_KQ960684.1"/>
</dbReference>
<reference evidence="18 20" key="1">
    <citation type="submission" date="2016-01" db="EMBL/GenBank/DDBJ databases">
        <authorList>
            <person name="Mitreva M."/>
            <person name="Pepin K.H."/>
            <person name="Mihindukulasuriya K.A."/>
            <person name="Fulton R."/>
            <person name="Fronick C."/>
            <person name="O'Laughlin M."/>
            <person name="Miner T."/>
            <person name="Herter B."/>
            <person name="Rosa B.A."/>
            <person name="Cordes M."/>
            <person name="Tomlinson C."/>
            <person name="Wollam A."/>
            <person name="Palsikar V.B."/>
            <person name="Mardis E.R."/>
            <person name="Wilson R.K."/>
        </authorList>
    </citation>
    <scope>NUCLEOTIDE SEQUENCE [LARGE SCALE GENOMIC DNA]</scope>
    <source>
        <strain evidence="18 20">DNF00696</strain>
    </source>
</reference>
<dbReference type="GO" id="GO:0008409">
    <property type="term" value="F:5'-3' exonuclease activity"/>
    <property type="evidence" value="ECO:0007669"/>
    <property type="project" value="UniProtKB-UniRule"/>
</dbReference>
<accession>A0AB34WYL8</accession>
<dbReference type="InterPro" id="IPR043502">
    <property type="entry name" value="DNA/RNA_pol_sf"/>
</dbReference>
<dbReference type="GO" id="GO:0003677">
    <property type="term" value="F:DNA binding"/>
    <property type="evidence" value="ECO:0007669"/>
    <property type="project" value="UniProtKB-UniRule"/>
</dbReference>
<gene>
    <name evidence="15" type="primary">polA</name>
    <name evidence="19" type="ORF">CJ240_04110</name>
    <name evidence="18" type="ORF">HMPREF1862_01512</name>
</gene>
<evidence type="ECO:0000256" key="6">
    <source>
        <dbReference type="ARBA" id="ARBA00022763"/>
    </source>
</evidence>